<organism evidence="1">
    <name type="scientific">Anguilla anguilla</name>
    <name type="common">European freshwater eel</name>
    <name type="synonym">Muraena anguilla</name>
    <dbReference type="NCBI Taxonomy" id="7936"/>
    <lineage>
        <taxon>Eukaryota</taxon>
        <taxon>Metazoa</taxon>
        <taxon>Chordata</taxon>
        <taxon>Craniata</taxon>
        <taxon>Vertebrata</taxon>
        <taxon>Euteleostomi</taxon>
        <taxon>Actinopterygii</taxon>
        <taxon>Neopterygii</taxon>
        <taxon>Teleostei</taxon>
        <taxon>Anguilliformes</taxon>
        <taxon>Anguillidae</taxon>
        <taxon>Anguilla</taxon>
    </lineage>
</organism>
<reference evidence="1" key="1">
    <citation type="submission" date="2014-11" db="EMBL/GenBank/DDBJ databases">
        <authorList>
            <person name="Amaro Gonzalez C."/>
        </authorList>
    </citation>
    <scope>NUCLEOTIDE SEQUENCE</scope>
</reference>
<reference evidence="1" key="2">
    <citation type="journal article" date="2015" name="Fish Shellfish Immunol.">
        <title>Early steps in the European eel (Anguilla anguilla)-Vibrio vulnificus interaction in the gills: Role of the RtxA13 toxin.</title>
        <authorList>
            <person name="Callol A."/>
            <person name="Pajuelo D."/>
            <person name="Ebbesson L."/>
            <person name="Teles M."/>
            <person name="MacKenzie S."/>
            <person name="Amaro C."/>
        </authorList>
    </citation>
    <scope>NUCLEOTIDE SEQUENCE</scope>
</reference>
<protein>
    <submittedName>
        <fullName evidence="1">Uncharacterized protein</fullName>
    </submittedName>
</protein>
<accession>A0A0E9U6C1</accession>
<dbReference type="EMBL" id="GBXM01047857">
    <property type="protein sequence ID" value="JAH60720.1"/>
    <property type="molecule type" value="Transcribed_RNA"/>
</dbReference>
<proteinExistence type="predicted"/>
<evidence type="ECO:0000313" key="1">
    <source>
        <dbReference type="EMBL" id="JAH60720.1"/>
    </source>
</evidence>
<sequence length="15" mass="1654">MPSVSKSPTICFFLP</sequence>
<name>A0A0E9U6C1_ANGAN</name>